<proteinExistence type="predicted"/>
<dbReference type="KEGG" id="ecv:APECO1_2299"/>
<evidence type="ECO:0000256" key="1">
    <source>
        <dbReference type="SAM" id="MobiDB-lite"/>
    </source>
</evidence>
<protein>
    <submittedName>
        <fullName evidence="2">Uncharacterized protein</fullName>
    </submittedName>
</protein>
<keyword evidence="3" id="KW-1185">Reference proteome</keyword>
<feature type="compositionally biased region" description="Polar residues" evidence="1">
    <location>
        <begin position="42"/>
        <end position="58"/>
    </location>
</feature>
<reference evidence="2 3" key="1">
    <citation type="journal article" date="2007" name="J. Bacteriol.">
        <title>The genome sequence of avian pathogenic Escherichia coli strain O1:K1:H7 shares strong similarities with human extraintestinal pathogenic E. coli genomes.</title>
        <authorList>
            <person name="Johnson T.J."/>
            <person name="Kariyawasam S."/>
            <person name="Wannemuehler Y."/>
            <person name="Mangiamele P."/>
            <person name="Johnson S.J."/>
            <person name="Doetkott C."/>
            <person name="Skyberg J.A."/>
            <person name="Lynne A.M."/>
            <person name="Johnson J.R."/>
            <person name="Nolan L.K."/>
        </authorList>
    </citation>
    <scope>NUCLEOTIDE SEQUENCE [LARGE SCALE GENOMIC DNA]</scope>
    <source>
        <strain evidence="2">APEC O1</strain>
    </source>
</reference>
<dbReference type="HOGENOM" id="CLU_2259329_0_0_6"/>
<name>A0A0H2Z5I9_ECOK1</name>
<dbReference type="Proteomes" id="UP000008216">
    <property type="component" value="Chromosome"/>
</dbReference>
<dbReference type="EMBL" id="CP000468">
    <property type="protein sequence ID" value="ABJ03638.1"/>
    <property type="molecule type" value="Genomic_DNA"/>
</dbReference>
<accession>A0A0H2Z5I9</accession>
<organism evidence="2 3">
    <name type="scientific">Escherichia coli O1:K1 / APEC</name>
    <dbReference type="NCBI Taxonomy" id="405955"/>
    <lineage>
        <taxon>Bacteria</taxon>
        <taxon>Pseudomonadati</taxon>
        <taxon>Pseudomonadota</taxon>
        <taxon>Gammaproteobacteria</taxon>
        <taxon>Enterobacterales</taxon>
        <taxon>Enterobacteriaceae</taxon>
        <taxon>Escherichia</taxon>
    </lineage>
</organism>
<evidence type="ECO:0000313" key="3">
    <source>
        <dbReference type="Proteomes" id="UP000008216"/>
    </source>
</evidence>
<feature type="region of interest" description="Disordered" evidence="1">
    <location>
        <begin position="42"/>
        <end position="67"/>
    </location>
</feature>
<dbReference type="AlphaFoldDB" id="A0A0H2Z5I9"/>
<evidence type="ECO:0000313" key="2">
    <source>
        <dbReference type="EMBL" id="ABJ03638.1"/>
    </source>
</evidence>
<sequence length="103" mass="11255">MDHSNKNSSGSESNASVICKGYSFSNLAEPVQIHRETYTRTATIQTPVTGDTNGMTRQSVRKPHMNDHHLHRRCFKIDRVGGGITPAVLSHHRTCGSAYGGSC</sequence>
<gene>
    <name evidence="2" type="ORF">APECO1_2299</name>
</gene>